<evidence type="ECO:0000256" key="6">
    <source>
        <dbReference type="ARBA" id="ARBA00022827"/>
    </source>
</evidence>
<organism evidence="14 15">
    <name type="scientific">Phialophora macrospora</name>
    <dbReference type="NCBI Taxonomy" id="1851006"/>
    <lineage>
        <taxon>Eukaryota</taxon>
        <taxon>Fungi</taxon>
        <taxon>Dikarya</taxon>
        <taxon>Ascomycota</taxon>
        <taxon>Pezizomycotina</taxon>
        <taxon>Eurotiomycetes</taxon>
        <taxon>Chaetothyriomycetidae</taxon>
        <taxon>Chaetothyriales</taxon>
        <taxon>Herpotrichiellaceae</taxon>
        <taxon>Phialophora</taxon>
    </lineage>
</organism>
<evidence type="ECO:0000256" key="10">
    <source>
        <dbReference type="ARBA" id="ARBA00047554"/>
    </source>
</evidence>
<dbReference type="Gene3D" id="3.50.50.60">
    <property type="entry name" value="FAD/NAD(P)-binding domain"/>
    <property type="match status" value="1"/>
</dbReference>
<dbReference type="UniPathway" id="UPA00251">
    <property type="reaction ID" value="UER00324"/>
</dbReference>
<keyword evidence="5 11" id="KW-0285">Flavoprotein</keyword>
<dbReference type="NCBIfam" id="TIGR00562">
    <property type="entry name" value="proto_IX_ox"/>
    <property type="match status" value="1"/>
</dbReference>
<evidence type="ECO:0000256" key="9">
    <source>
        <dbReference type="ARBA" id="ARBA00023244"/>
    </source>
</evidence>
<dbReference type="HOGENOM" id="CLU_009629_1_0_1"/>
<dbReference type="GO" id="GO:0004729">
    <property type="term" value="F:oxygen-dependent protoporphyrinogen oxidase activity"/>
    <property type="evidence" value="ECO:0007669"/>
    <property type="project" value="UniProtKB-UniRule"/>
</dbReference>
<evidence type="ECO:0000256" key="8">
    <source>
        <dbReference type="ARBA" id="ARBA00023133"/>
    </source>
</evidence>
<dbReference type="SUPFAM" id="SSF54373">
    <property type="entry name" value="FAD-linked reductases, C-terminal domain"/>
    <property type="match status" value="1"/>
</dbReference>
<dbReference type="PRINTS" id="PR00419">
    <property type="entry name" value="ADXRDTASE"/>
</dbReference>
<dbReference type="STRING" id="5601.A0A0D2FT56"/>
<keyword evidence="6 11" id="KW-0274">FAD</keyword>
<evidence type="ECO:0000313" key="14">
    <source>
        <dbReference type="EMBL" id="KIW63249.1"/>
    </source>
</evidence>
<name>A0A0D2FT56_9EURO</name>
<evidence type="ECO:0000256" key="5">
    <source>
        <dbReference type="ARBA" id="ARBA00022630"/>
    </source>
</evidence>
<proteinExistence type="inferred from homology"/>
<dbReference type="PANTHER" id="PTHR42923">
    <property type="entry name" value="PROTOPORPHYRINOGEN OXIDASE"/>
    <property type="match status" value="1"/>
</dbReference>
<dbReference type="EC" id="1.3.3.4" evidence="4 11"/>
<comment type="pathway">
    <text evidence="2 11">Porphyrin-containing compound metabolism; protoporphyrin-IX biosynthesis; protoporphyrin-IX from protoporphyrinogen-IX: step 1/1.</text>
</comment>
<keyword evidence="7 11" id="KW-0560">Oxidoreductase</keyword>
<comment type="similarity">
    <text evidence="3 11">Belongs to the protoporphyrinogen/coproporphyrinogen oxidase family. Protoporphyrinogen oxidase subfamily.</text>
</comment>
<evidence type="ECO:0000256" key="11">
    <source>
        <dbReference type="RuleBase" id="RU367069"/>
    </source>
</evidence>
<keyword evidence="8 11" id="KW-0350">Heme biosynthesis</keyword>
<dbReference type="InterPro" id="IPR050464">
    <property type="entry name" value="Zeta_carotene_desat/Oxidored"/>
</dbReference>
<dbReference type="Pfam" id="PF01593">
    <property type="entry name" value="Amino_oxidase"/>
    <property type="match status" value="1"/>
</dbReference>
<accession>A0A0D2FT56</accession>
<reference evidence="14 15" key="1">
    <citation type="submission" date="2015-01" db="EMBL/GenBank/DDBJ databases">
        <title>The Genome Sequence of Capronia semiimmersa CBS27337.</title>
        <authorList>
            <consortium name="The Broad Institute Genomics Platform"/>
            <person name="Cuomo C."/>
            <person name="de Hoog S."/>
            <person name="Gorbushina A."/>
            <person name="Stielow B."/>
            <person name="Teixiera M."/>
            <person name="Abouelleil A."/>
            <person name="Chapman S.B."/>
            <person name="Priest M."/>
            <person name="Young S.K."/>
            <person name="Wortman J."/>
            <person name="Nusbaum C."/>
            <person name="Birren B."/>
        </authorList>
    </citation>
    <scope>NUCLEOTIDE SEQUENCE [LARGE SCALE GENOMIC DNA]</scope>
    <source>
        <strain evidence="14 15">CBS 27337</strain>
    </source>
</reference>
<feature type="region of interest" description="Disordered" evidence="12">
    <location>
        <begin position="60"/>
        <end position="81"/>
    </location>
</feature>
<keyword evidence="15" id="KW-1185">Reference proteome</keyword>
<dbReference type="PANTHER" id="PTHR42923:SF3">
    <property type="entry name" value="PROTOPORPHYRINOGEN OXIDASE"/>
    <property type="match status" value="1"/>
</dbReference>
<sequence>MILRACWIYCFRGASIAYAPLGVYSLEMRVAGCNALYRNVVKFALQPRARPAIPFRAFTSRSQNGHDRAPERGSSFDLAVPPIPPPNPHAREVAILGGGLTGLATAYHLSRELPKAKITIYEKNTRLGGWVDSETVKVDDGEVLFEWGPRTIRYGPTIASSPMLEMVCDLDLTDDLVAISKESAAARNRYLYYPDHLVKMPTPLKGSSFSDFVQSVQTVLTEPLFEEFWNIFKEPWAPIRDEKVKDESLGDFISRRFGKGVTDNLVSAFYHGVYAGDIYKLSARTLATLLWHLESRNRDEESSILLEVLADRLNRRVIARADIVRHQRRFAAALHSRDTFLKRVPNPEIFNGLSVYTFKHGLAQLTSALEQRLRQNTNITILESTAVEEVTLVKGKNRLGVWPKPVKTASPAMYDYVVSTLSPEYMHRFFSSDATRNMTGKIDAKVSAACHHSNKSVNVMVINLYYSNPKLLSIRGFGYLIPRSVPIEQNPERALGVLFGSETSGRFDSVHRQSAPPFYLRREWDEERGQPVFVPHEPYDGPDVVHQDTAEGTKLTVMMGGHWWSEWADSDLPTEEQAIEMALTLLQRHLNINERPAVAKARLNRNCIPQPPVGYPQDMATIHDALLSTYDGRLKVVGPWWQGFPGMNDCVRVARDTAWAIRDQKDEVTGLQNYMRESWVVTHIPTRQARIEYTK</sequence>
<evidence type="ECO:0000259" key="13">
    <source>
        <dbReference type="Pfam" id="PF01593"/>
    </source>
</evidence>
<evidence type="ECO:0000313" key="15">
    <source>
        <dbReference type="Proteomes" id="UP000054266"/>
    </source>
</evidence>
<evidence type="ECO:0000256" key="1">
    <source>
        <dbReference type="ARBA" id="ARBA00002600"/>
    </source>
</evidence>
<comment type="subcellular location">
    <subcellularLocation>
        <location evidence="11">Mitochondrion inner membrane</location>
    </subcellularLocation>
</comment>
<dbReference type="SUPFAM" id="SSF51905">
    <property type="entry name" value="FAD/NAD(P)-binding domain"/>
    <property type="match status" value="1"/>
</dbReference>
<evidence type="ECO:0000256" key="7">
    <source>
        <dbReference type="ARBA" id="ARBA00023002"/>
    </source>
</evidence>
<feature type="domain" description="Amine oxidase" evidence="13">
    <location>
        <begin position="100"/>
        <end position="431"/>
    </location>
</feature>
<dbReference type="EMBL" id="KN846962">
    <property type="protein sequence ID" value="KIW63249.1"/>
    <property type="molecule type" value="Genomic_DNA"/>
</dbReference>
<comment type="cofactor">
    <cofactor evidence="11">
        <name>FAD</name>
        <dbReference type="ChEBI" id="CHEBI:57692"/>
    </cofactor>
    <text evidence="11">Binds 1 FAD per subunit.</text>
</comment>
<evidence type="ECO:0000256" key="4">
    <source>
        <dbReference type="ARBA" id="ARBA00012867"/>
    </source>
</evidence>
<comment type="catalytic activity">
    <reaction evidence="10 11">
        <text>protoporphyrinogen IX + 3 O2 = protoporphyrin IX + 3 H2O2</text>
        <dbReference type="Rhea" id="RHEA:25576"/>
        <dbReference type="ChEBI" id="CHEBI:15379"/>
        <dbReference type="ChEBI" id="CHEBI:16240"/>
        <dbReference type="ChEBI" id="CHEBI:57306"/>
        <dbReference type="ChEBI" id="CHEBI:57307"/>
        <dbReference type="EC" id="1.3.3.4"/>
    </reaction>
</comment>
<dbReference type="GO" id="GO:0005743">
    <property type="term" value="C:mitochondrial inner membrane"/>
    <property type="evidence" value="ECO:0007669"/>
    <property type="project" value="UniProtKB-SubCell"/>
</dbReference>
<comment type="function">
    <text evidence="1 11">Catalyzes the 6-electron oxidation of protoporphyrinogen-IX to form protoporphyrin-IX.</text>
</comment>
<dbReference type="AlphaFoldDB" id="A0A0D2FT56"/>
<protein>
    <recommendedName>
        <fullName evidence="4 11">Protoporphyrinogen oxidase</fullName>
        <ecNumber evidence="4 11">1.3.3.4</ecNumber>
    </recommendedName>
</protein>
<evidence type="ECO:0000256" key="12">
    <source>
        <dbReference type="SAM" id="MobiDB-lite"/>
    </source>
</evidence>
<dbReference type="GO" id="GO:0006782">
    <property type="term" value="P:protoporphyrinogen IX biosynthetic process"/>
    <property type="evidence" value="ECO:0007669"/>
    <property type="project" value="UniProtKB-UniRule"/>
</dbReference>
<dbReference type="InterPro" id="IPR036188">
    <property type="entry name" value="FAD/NAD-bd_sf"/>
</dbReference>
<gene>
    <name evidence="14" type="ORF">PV04_10111</name>
</gene>
<keyword evidence="9 11" id="KW-0627">Porphyrin biosynthesis</keyword>
<dbReference type="InterPro" id="IPR002937">
    <property type="entry name" value="Amino_oxidase"/>
</dbReference>
<evidence type="ECO:0000256" key="2">
    <source>
        <dbReference type="ARBA" id="ARBA00005073"/>
    </source>
</evidence>
<dbReference type="InterPro" id="IPR004572">
    <property type="entry name" value="Protoporphyrinogen_oxidase"/>
</dbReference>
<dbReference type="Proteomes" id="UP000054266">
    <property type="component" value="Unassembled WGS sequence"/>
</dbReference>
<evidence type="ECO:0000256" key="3">
    <source>
        <dbReference type="ARBA" id="ARBA00010551"/>
    </source>
</evidence>